<dbReference type="KEGG" id="tzo:THMIRHAT_07020"/>
<evidence type="ECO:0000256" key="4">
    <source>
        <dbReference type="ARBA" id="ARBA00022679"/>
    </source>
</evidence>
<evidence type="ECO:0000256" key="2">
    <source>
        <dbReference type="ARBA" id="ARBA00012415"/>
    </source>
</evidence>
<comment type="similarity">
    <text evidence="1 8">Belongs to the UDPGP type 2 family.</text>
</comment>
<evidence type="ECO:0000256" key="5">
    <source>
        <dbReference type="ARBA" id="ARBA00022695"/>
    </source>
</evidence>
<dbReference type="InterPro" id="IPR029044">
    <property type="entry name" value="Nucleotide-diphossugar_trans"/>
</dbReference>
<evidence type="ECO:0000256" key="1">
    <source>
        <dbReference type="ARBA" id="ARBA00006890"/>
    </source>
</evidence>
<evidence type="ECO:0000259" key="9">
    <source>
        <dbReference type="Pfam" id="PF00483"/>
    </source>
</evidence>
<dbReference type="SUPFAM" id="SSF53448">
    <property type="entry name" value="Nucleotide-diphospho-sugar transferases"/>
    <property type="match status" value="1"/>
</dbReference>
<dbReference type="InterPro" id="IPR005771">
    <property type="entry name" value="GalU_uridylyltTrfase_bac/arc"/>
</dbReference>
<dbReference type="GO" id="GO:0003983">
    <property type="term" value="F:UTP:glucose-1-phosphate uridylyltransferase activity"/>
    <property type="evidence" value="ECO:0007669"/>
    <property type="project" value="UniProtKB-EC"/>
</dbReference>
<evidence type="ECO:0000256" key="8">
    <source>
        <dbReference type="RuleBase" id="RU361259"/>
    </source>
</evidence>
<dbReference type="PANTHER" id="PTHR43197">
    <property type="entry name" value="UTP--GLUCOSE-1-PHOSPHATE URIDYLYLTRANSFERASE"/>
    <property type="match status" value="1"/>
</dbReference>
<evidence type="ECO:0000256" key="6">
    <source>
        <dbReference type="ARBA" id="ARBA00037294"/>
    </source>
</evidence>
<dbReference type="NCBIfam" id="TIGR01099">
    <property type="entry name" value="galU"/>
    <property type="match status" value="1"/>
</dbReference>
<dbReference type="RefSeq" id="WP_173290806.1">
    <property type="nucleotide sequence ID" value="NZ_AP021888.1"/>
</dbReference>
<keyword evidence="5 8" id="KW-0548">Nucleotidyltransferase</keyword>
<organism evidence="10 11">
    <name type="scientific">Thiosulfativibrio zosterae</name>
    <dbReference type="NCBI Taxonomy" id="2675053"/>
    <lineage>
        <taxon>Bacteria</taxon>
        <taxon>Pseudomonadati</taxon>
        <taxon>Pseudomonadota</taxon>
        <taxon>Gammaproteobacteria</taxon>
        <taxon>Thiotrichales</taxon>
        <taxon>Piscirickettsiaceae</taxon>
        <taxon>Thiosulfativibrio</taxon>
    </lineage>
</organism>
<evidence type="ECO:0000313" key="11">
    <source>
        <dbReference type="Proteomes" id="UP000501466"/>
    </source>
</evidence>
<evidence type="ECO:0000256" key="3">
    <source>
        <dbReference type="ARBA" id="ARBA00019048"/>
    </source>
</evidence>
<accession>A0A6F8PLJ1</accession>
<dbReference type="Gene3D" id="3.90.550.10">
    <property type="entry name" value="Spore Coat Polysaccharide Biosynthesis Protein SpsA, Chain A"/>
    <property type="match status" value="1"/>
</dbReference>
<dbReference type="Pfam" id="PF00483">
    <property type="entry name" value="NTP_transferase"/>
    <property type="match status" value="1"/>
</dbReference>
<reference evidence="11" key="1">
    <citation type="submission" date="2019-11" db="EMBL/GenBank/DDBJ databases">
        <title>Isolation and characterization of two novel species in the genus Thiomicrorhabdus.</title>
        <authorList>
            <person name="Mochizuki J."/>
            <person name="Kojima H."/>
            <person name="Fukui M."/>
        </authorList>
    </citation>
    <scope>NUCLEOTIDE SEQUENCE [LARGE SCALE GENOMIC DNA]</scope>
    <source>
        <strain evidence="11">AkT22</strain>
    </source>
</reference>
<proteinExistence type="inferred from homology"/>
<dbReference type="PANTHER" id="PTHR43197:SF1">
    <property type="entry name" value="UTP--GLUCOSE-1-PHOSPHATE URIDYLYLTRANSFERASE"/>
    <property type="match status" value="1"/>
</dbReference>
<protein>
    <recommendedName>
        <fullName evidence="3 8">UTP--glucose-1-phosphate uridylyltransferase</fullName>
        <ecNumber evidence="2 8">2.7.7.9</ecNumber>
    </recommendedName>
    <alternativeName>
        <fullName evidence="8">UDP-glucose pyrophosphorylase</fullName>
    </alternativeName>
</protein>
<dbReference type="EC" id="2.7.7.9" evidence="2 8"/>
<dbReference type="EMBL" id="AP021888">
    <property type="protein sequence ID" value="BBP42956.1"/>
    <property type="molecule type" value="Genomic_DNA"/>
</dbReference>
<dbReference type="GO" id="GO:0006011">
    <property type="term" value="P:UDP-alpha-D-glucose metabolic process"/>
    <property type="evidence" value="ECO:0007669"/>
    <property type="project" value="InterPro"/>
</dbReference>
<sequence length="294" mass="32542">MSYKKLTKAILPVAGLGTRFLPATKAIPKEMLTVVDKPLIQYIVHEAAEAGITDIILVTHSSKGAIENHFDKHYELENELKIRGKNDRLIPLDEITPDGVRFVSVRQPEALGLGHAILCAAPIIAPDEPFAVLLPDVLMYHPQKGCLAQMVEDYERLHTSIVALEAVEADQVEKYGIAGVRGPDMRIDRLVEKPKPENAPSNLSVVGRYIFTPRLMELLKTTKPGAGGEIQLTDAMDALLNEEVMFGFEFKDGKSYDCGDKQGFLQANVEYALRDLKLGAGFRSYLETLNINEI</sequence>
<name>A0A6F8PLJ1_9GAMM</name>
<keyword evidence="4 8" id="KW-0808">Transferase</keyword>
<gene>
    <name evidence="10" type="primary">galU</name>
    <name evidence="10" type="ORF">THMIRHAT_07020</name>
</gene>
<comment type="catalytic activity">
    <reaction evidence="7 8">
        <text>alpha-D-glucose 1-phosphate + UTP + H(+) = UDP-alpha-D-glucose + diphosphate</text>
        <dbReference type="Rhea" id="RHEA:19889"/>
        <dbReference type="ChEBI" id="CHEBI:15378"/>
        <dbReference type="ChEBI" id="CHEBI:33019"/>
        <dbReference type="ChEBI" id="CHEBI:46398"/>
        <dbReference type="ChEBI" id="CHEBI:58601"/>
        <dbReference type="ChEBI" id="CHEBI:58885"/>
        <dbReference type="EC" id="2.7.7.9"/>
    </reaction>
</comment>
<dbReference type="AlphaFoldDB" id="A0A6F8PLJ1"/>
<feature type="domain" description="Nucleotidyl transferase" evidence="9">
    <location>
        <begin position="8"/>
        <end position="271"/>
    </location>
</feature>
<comment type="function">
    <text evidence="6">May play a role in stationary phase survival.</text>
</comment>
<evidence type="ECO:0000313" key="10">
    <source>
        <dbReference type="EMBL" id="BBP42956.1"/>
    </source>
</evidence>
<keyword evidence="11" id="KW-1185">Reference proteome</keyword>
<evidence type="ECO:0000256" key="7">
    <source>
        <dbReference type="ARBA" id="ARBA00048128"/>
    </source>
</evidence>
<dbReference type="InterPro" id="IPR005835">
    <property type="entry name" value="NTP_transferase_dom"/>
</dbReference>
<dbReference type="CDD" id="cd02541">
    <property type="entry name" value="UGPase_prokaryotic"/>
    <property type="match status" value="1"/>
</dbReference>
<dbReference type="Proteomes" id="UP000501466">
    <property type="component" value="Chromosome"/>
</dbReference>